<sequence>MSLNLLLNRSCSECGTFTKLYETNCMHLTLCVTCGENMAKNLAKCDGCGASITHLIRECNIRSSPVSDKNYFIGRFQTGLPNFPKGKDSKNKWFLHKGLRGQQLKDALLEQYKNRPWLLEDEAGQSHYQGHLKLEGSQSATYYLLILKGKEIVAVPTGSWYNFNMVAQYRQLTLEEAEEKMMKKRKNAAGYERWMMKAAKSGSAAFGEVVKGDREKIGDDEGSNGSDKGEEDEKAETEKNDDVEKGDEWEHEEIFTDDDEAVGNDPEEQGDLALEVSTPPEIKQDEEGGLSESGKELKKLLKKAAGPSDSDEDDDNNASFRHG</sequence>
<evidence type="ECO:0000256" key="5">
    <source>
        <dbReference type="ARBA" id="ARBA00023163"/>
    </source>
</evidence>
<keyword evidence="4 7" id="KW-0238">DNA-binding</keyword>
<feature type="compositionally biased region" description="Basic and acidic residues" evidence="8">
    <location>
        <begin position="210"/>
        <end position="219"/>
    </location>
</feature>
<comment type="caution">
    <text evidence="9">The sequence shown here is derived from an EMBL/GenBank/DDBJ whole genome shotgun (WGS) entry which is preliminary data.</text>
</comment>
<gene>
    <name evidence="9" type="ORF">P3X46_025356</name>
</gene>
<dbReference type="InterPro" id="IPR008851">
    <property type="entry name" value="TFIIF-alpha"/>
</dbReference>
<evidence type="ECO:0000256" key="8">
    <source>
        <dbReference type="SAM" id="MobiDB-lite"/>
    </source>
</evidence>
<keyword evidence="10" id="KW-1185">Reference proteome</keyword>
<dbReference type="PANTHER" id="PTHR13011:SF0">
    <property type="entry name" value="GENERAL TRANSCRIPTION FACTOR IIF SUBUNIT 1"/>
    <property type="match status" value="1"/>
</dbReference>
<keyword evidence="6 7" id="KW-0539">Nucleus</keyword>
<accession>A0ABQ9L5A6</accession>
<evidence type="ECO:0000256" key="6">
    <source>
        <dbReference type="ARBA" id="ARBA00023242"/>
    </source>
</evidence>
<dbReference type="InterPro" id="IPR011039">
    <property type="entry name" value="TFIIF_interaction"/>
</dbReference>
<evidence type="ECO:0000256" key="4">
    <source>
        <dbReference type="ARBA" id="ARBA00023125"/>
    </source>
</evidence>
<keyword evidence="3 7" id="KW-0805">Transcription regulation</keyword>
<comment type="subcellular location">
    <subcellularLocation>
        <location evidence="1 7">Nucleus</location>
    </subcellularLocation>
</comment>
<dbReference type="Pfam" id="PF05793">
    <property type="entry name" value="TFIIF_alpha"/>
    <property type="match status" value="1"/>
</dbReference>
<proteinExistence type="inferred from homology"/>
<dbReference type="Proteomes" id="UP001174677">
    <property type="component" value="Chromosome 14"/>
</dbReference>
<dbReference type="PANTHER" id="PTHR13011">
    <property type="entry name" value="TFIIF-ALPHA"/>
    <property type="match status" value="1"/>
</dbReference>
<name>A0ABQ9L5A6_HEVBR</name>
<evidence type="ECO:0000256" key="7">
    <source>
        <dbReference type="RuleBase" id="RU366044"/>
    </source>
</evidence>
<organism evidence="9 10">
    <name type="scientific">Hevea brasiliensis</name>
    <name type="common">Para rubber tree</name>
    <name type="synonym">Siphonia brasiliensis</name>
    <dbReference type="NCBI Taxonomy" id="3981"/>
    <lineage>
        <taxon>Eukaryota</taxon>
        <taxon>Viridiplantae</taxon>
        <taxon>Streptophyta</taxon>
        <taxon>Embryophyta</taxon>
        <taxon>Tracheophyta</taxon>
        <taxon>Spermatophyta</taxon>
        <taxon>Magnoliopsida</taxon>
        <taxon>eudicotyledons</taxon>
        <taxon>Gunneridae</taxon>
        <taxon>Pentapetalae</taxon>
        <taxon>rosids</taxon>
        <taxon>fabids</taxon>
        <taxon>Malpighiales</taxon>
        <taxon>Euphorbiaceae</taxon>
        <taxon>Crotonoideae</taxon>
        <taxon>Micrandreae</taxon>
        <taxon>Hevea</taxon>
    </lineage>
</organism>
<comment type="function">
    <text evidence="7">TFIIF is a general transcription initiation factor that binds to RNA polymerase II and helps to recruit it to the initiation complex in collaboration with TFIIB. It promotes transcription elongation.</text>
</comment>
<evidence type="ECO:0000313" key="9">
    <source>
        <dbReference type="EMBL" id="KAJ9159904.1"/>
    </source>
</evidence>
<evidence type="ECO:0000313" key="10">
    <source>
        <dbReference type="Proteomes" id="UP001174677"/>
    </source>
</evidence>
<feature type="compositionally biased region" description="Acidic residues" evidence="8">
    <location>
        <begin position="255"/>
        <end position="270"/>
    </location>
</feature>
<feature type="compositionally biased region" description="Basic and acidic residues" evidence="8">
    <location>
        <begin position="236"/>
        <end position="254"/>
    </location>
</feature>
<evidence type="ECO:0000256" key="1">
    <source>
        <dbReference type="ARBA" id="ARBA00004123"/>
    </source>
</evidence>
<feature type="region of interest" description="Disordered" evidence="8">
    <location>
        <begin position="210"/>
        <end position="323"/>
    </location>
</feature>
<keyword evidence="5 7" id="KW-0804">Transcription</keyword>
<evidence type="ECO:0000256" key="3">
    <source>
        <dbReference type="ARBA" id="ARBA00023015"/>
    </source>
</evidence>
<comment type="similarity">
    <text evidence="2 7">Belongs to the TFIIF alpha subunit family.</text>
</comment>
<reference evidence="9" key="1">
    <citation type="journal article" date="2023" name="Plant Biotechnol. J.">
        <title>Chromosome-level wild Hevea brasiliensis genome provides new tools for genomic-assisted breeding and valuable loci to elevate rubber yield.</title>
        <authorList>
            <person name="Cheng H."/>
            <person name="Song X."/>
            <person name="Hu Y."/>
            <person name="Wu T."/>
            <person name="Yang Q."/>
            <person name="An Z."/>
            <person name="Feng S."/>
            <person name="Deng Z."/>
            <person name="Wu W."/>
            <person name="Zeng X."/>
            <person name="Tu M."/>
            <person name="Wang X."/>
            <person name="Huang H."/>
        </authorList>
    </citation>
    <scope>NUCLEOTIDE SEQUENCE</scope>
    <source>
        <strain evidence="9">MT/VB/25A 57/8</strain>
    </source>
</reference>
<dbReference type="EMBL" id="JARPOI010000014">
    <property type="protein sequence ID" value="KAJ9159904.1"/>
    <property type="molecule type" value="Genomic_DNA"/>
</dbReference>
<protein>
    <recommendedName>
        <fullName evidence="7">Transcription initiation factor IIF subunit alpha</fullName>
    </recommendedName>
</protein>
<evidence type="ECO:0000256" key="2">
    <source>
        <dbReference type="ARBA" id="ARBA00005249"/>
    </source>
</evidence>
<dbReference type="SUPFAM" id="SSF50916">
    <property type="entry name" value="Rap30/74 interaction domains"/>
    <property type="match status" value="1"/>
</dbReference>